<proteinExistence type="predicted"/>
<organism evidence="1">
    <name type="scientific">marine sediment metagenome</name>
    <dbReference type="NCBI Taxonomy" id="412755"/>
    <lineage>
        <taxon>unclassified sequences</taxon>
        <taxon>metagenomes</taxon>
        <taxon>ecological metagenomes</taxon>
    </lineage>
</organism>
<reference evidence="1" key="1">
    <citation type="journal article" date="2014" name="Front. Microbiol.">
        <title>High frequency of phylogenetically diverse reductive dehalogenase-homologous genes in deep subseafloor sedimentary metagenomes.</title>
        <authorList>
            <person name="Kawai M."/>
            <person name="Futagami T."/>
            <person name="Toyoda A."/>
            <person name="Takaki Y."/>
            <person name="Nishi S."/>
            <person name="Hori S."/>
            <person name="Arai W."/>
            <person name="Tsubouchi T."/>
            <person name="Morono Y."/>
            <person name="Uchiyama I."/>
            <person name="Ito T."/>
            <person name="Fujiyama A."/>
            <person name="Inagaki F."/>
            <person name="Takami H."/>
        </authorList>
    </citation>
    <scope>NUCLEOTIDE SEQUENCE</scope>
    <source>
        <strain evidence="1">Expedition CK06-06</strain>
    </source>
</reference>
<name>X0VD20_9ZZZZ</name>
<feature type="non-terminal residue" evidence="1">
    <location>
        <position position="45"/>
    </location>
</feature>
<dbReference type="EMBL" id="BARS01035228">
    <property type="protein sequence ID" value="GAG16260.1"/>
    <property type="molecule type" value="Genomic_DNA"/>
</dbReference>
<gene>
    <name evidence="1" type="ORF">S01H1_54308</name>
</gene>
<evidence type="ECO:0008006" key="2">
    <source>
        <dbReference type="Google" id="ProtNLM"/>
    </source>
</evidence>
<accession>X0VD20</accession>
<comment type="caution">
    <text evidence="1">The sequence shown here is derived from an EMBL/GenBank/DDBJ whole genome shotgun (WGS) entry which is preliminary data.</text>
</comment>
<protein>
    <recommendedName>
        <fullName evidence="2">Peptidase M48 domain-containing protein</fullName>
    </recommendedName>
</protein>
<evidence type="ECO:0000313" key="1">
    <source>
        <dbReference type="EMBL" id="GAG16260.1"/>
    </source>
</evidence>
<dbReference type="AlphaFoldDB" id="X0VD20"/>
<sequence length="45" mass="5521">MIKINNFYIYPIVLNKISKKDLIKFISILKHEMIHTKIFRLFKVK</sequence>